<dbReference type="GO" id="GO:0016075">
    <property type="term" value="P:rRNA catabolic process"/>
    <property type="evidence" value="ECO:0007669"/>
    <property type="project" value="TreeGrafter"/>
</dbReference>
<dbReference type="InterPro" id="IPR011067">
    <property type="entry name" value="Plasmid_toxin/cell-grow_inhib"/>
</dbReference>
<dbReference type="EMBL" id="CP042383">
    <property type="protein sequence ID" value="QEA41711.1"/>
    <property type="molecule type" value="Genomic_DNA"/>
</dbReference>
<dbReference type="GeneID" id="97229686"/>
<reference evidence="3 4" key="1">
    <citation type="submission" date="2019-06" db="EMBL/GenBank/DDBJ databases">
        <title>Genome analyses of bacteria isolated from kimchi.</title>
        <authorList>
            <person name="Lee S."/>
            <person name="Ahn S."/>
            <person name="Roh S."/>
        </authorList>
    </citation>
    <scope>NUCLEOTIDE SEQUENCE [LARGE SCALE GENOMIC DNA]</scope>
    <source>
        <strain evidence="3 4">CBA3630</strain>
    </source>
</reference>
<dbReference type="GO" id="GO:0003677">
    <property type="term" value="F:DNA binding"/>
    <property type="evidence" value="ECO:0007669"/>
    <property type="project" value="InterPro"/>
</dbReference>
<dbReference type="Proteomes" id="UP000321296">
    <property type="component" value="Chromosome"/>
</dbReference>
<comment type="similarity">
    <text evidence="1">Belongs to the PemK/MazF family.</text>
</comment>
<name>A0A508VQK6_LEUPS</name>
<dbReference type="PANTHER" id="PTHR33988">
    <property type="entry name" value="ENDORIBONUCLEASE MAZF-RELATED"/>
    <property type="match status" value="1"/>
</dbReference>
<evidence type="ECO:0000256" key="2">
    <source>
        <dbReference type="ARBA" id="ARBA00022649"/>
    </source>
</evidence>
<dbReference type="KEGG" id="lpse:FGL85_03980"/>
<accession>A0A508VQK6</accession>
<evidence type="ECO:0000313" key="3">
    <source>
        <dbReference type="EMBL" id="QEA41711.1"/>
    </source>
</evidence>
<keyword evidence="2" id="KW-1277">Toxin-antitoxin system</keyword>
<dbReference type="Gene3D" id="2.30.30.110">
    <property type="match status" value="1"/>
</dbReference>
<dbReference type="AlphaFoldDB" id="A0A508VQK6"/>
<dbReference type="RefSeq" id="WP_142511340.1">
    <property type="nucleotide sequence ID" value="NZ_CP042383.1"/>
</dbReference>
<gene>
    <name evidence="3" type="ORF">FGL85_03980</name>
</gene>
<proteinExistence type="inferred from homology"/>
<evidence type="ECO:0000256" key="1">
    <source>
        <dbReference type="ARBA" id="ARBA00007521"/>
    </source>
</evidence>
<evidence type="ECO:0000313" key="4">
    <source>
        <dbReference type="Proteomes" id="UP000321296"/>
    </source>
</evidence>
<dbReference type="InterPro" id="IPR003477">
    <property type="entry name" value="PemK-like"/>
</dbReference>
<protein>
    <submittedName>
        <fullName evidence="3">Type II toxin-antitoxin system PemK/MazF family toxin</fullName>
    </submittedName>
</protein>
<dbReference type="SUPFAM" id="SSF50118">
    <property type="entry name" value="Cell growth inhibitor/plasmid maintenance toxic component"/>
    <property type="match status" value="1"/>
</dbReference>
<dbReference type="GO" id="GO:0006402">
    <property type="term" value="P:mRNA catabolic process"/>
    <property type="evidence" value="ECO:0007669"/>
    <property type="project" value="TreeGrafter"/>
</dbReference>
<dbReference type="GO" id="GO:0004521">
    <property type="term" value="F:RNA endonuclease activity"/>
    <property type="evidence" value="ECO:0007669"/>
    <property type="project" value="TreeGrafter"/>
</dbReference>
<sequence length="112" mass="12617">MTKFKQGDFVIINFDPSVGQEIRKRRPGLVVSSDKYNLVSNLIIVAPITSSVKNIPTRFNVVGYEKVYGQVSTLQPIPMDSVKREAKLIGHMNDYDLYQVLQLIGANFDLTL</sequence>
<organism evidence="3 4">
    <name type="scientific">Leuconostoc pseudomesenteroides</name>
    <dbReference type="NCBI Taxonomy" id="33968"/>
    <lineage>
        <taxon>Bacteria</taxon>
        <taxon>Bacillati</taxon>
        <taxon>Bacillota</taxon>
        <taxon>Bacilli</taxon>
        <taxon>Lactobacillales</taxon>
        <taxon>Lactobacillaceae</taxon>
        <taxon>Leuconostoc</taxon>
    </lineage>
</organism>
<dbReference type="Pfam" id="PF02452">
    <property type="entry name" value="PemK_toxin"/>
    <property type="match status" value="1"/>
</dbReference>